<feature type="signal peptide" evidence="1">
    <location>
        <begin position="1"/>
        <end position="20"/>
    </location>
</feature>
<evidence type="ECO:0000313" key="3">
    <source>
        <dbReference type="Proteomes" id="UP000198893"/>
    </source>
</evidence>
<name>A0A1H8W0Y9_9RHOB</name>
<evidence type="ECO:0000313" key="2">
    <source>
        <dbReference type="EMBL" id="SEP21244.1"/>
    </source>
</evidence>
<protein>
    <submittedName>
        <fullName evidence="2">Uncharacterized protein</fullName>
    </submittedName>
</protein>
<dbReference type="AlphaFoldDB" id="A0A1H8W0Y9"/>
<evidence type="ECO:0000256" key="1">
    <source>
        <dbReference type="SAM" id="SignalP"/>
    </source>
</evidence>
<keyword evidence="3" id="KW-1185">Reference proteome</keyword>
<dbReference type="STRING" id="569882.SAMN04490248_13912"/>
<accession>A0A1H8W0Y9</accession>
<sequence>MNLDMLACCAAMLVPLDAFLAAGSPLCGLASNPKVKALS</sequence>
<dbReference type="Proteomes" id="UP000198893">
    <property type="component" value="Unassembled WGS sequence"/>
</dbReference>
<feature type="chain" id="PRO_5011611360" evidence="1">
    <location>
        <begin position="21"/>
        <end position="39"/>
    </location>
</feature>
<dbReference type="EMBL" id="FODS01000039">
    <property type="protein sequence ID" value="SEP21244.1"/>
    <property type="molecule type" value="Genomic_DNA"/>
</dbReference>
<keyword evidence="1" id="KW-0732">Signal</keyword>
<gene>
    <name evidence="2" type="ORF">SAMN04490248_13912</name>
</gene>
<organism evidence="2 3">
    <name type="scientific">Salinihabitans flavidus</name>
    <dbReference type="NCBI Taxonomy" id="569882"/>
    <lineage>
        <taxon>Bacteria</taxon>
        <taxon>Pseudomonadati</taxon>
        <taxon>Pseudomonadota</taxon>
        <taxon>Alphaproteobacteria</taxon>
        <taxon>Rhodobacterales</taxon>
        <taxon>Roseobacteraceae</taxon>
        <taxon>Salinihabitans</taxon>
    </lineage>
</organism>
<reference evidence="2 3" key="1">
    <citation type="submission" date="2016-10" db="EMBL/GenBank/DDBJ databases">
        <authorList>
            <person name="de Groot N.N."/>
        </authorList>
    </citation>
    <scope>NUCLEOTIDE SEQUENCE [LARGE SCALE GENOMIC DNA]</scope>
    <source>
        <strain evidence="2 3">DSM 27842</strain>
    </source>
</reference>
<proteinExistence type="predicted"/>